<dbReference type="OrthoDB" id="9769143at2"/>
<dbReference type="Proteomes" id="UP000004699">
    <property type="component" value="Unassembled WGS sequence"/>
</dbReference>
<dbReference type="eggNOG" id="COG3103">
    <property type="taxonomic scope" value="Bacteria"/>
</dbReference>
<proteinExistence type="predicted"/>
<dbReference type="EMBL" id="DS999411">
    <property type="protein sequence ID" value="EED34471.1"/>
    <property type="molecule type" value="Genomic_DNA"/>
</dbReference>
<protein>
    <recommendedName>
        <fullName evidence="3">Porin</fullName>
    </recommendedName>
</protein>
<evidence type="ECO:0000313" key="2">
    <source>
        <dbReference type="Proteomes" id="UP000004699"/>
    </source>
</evidence>
<accession>B8KV52</accession>
<dbReference type="Pfam" id="PF06980">
    <property type="entry name" value="DUF1302"/>
    <property type="match status" value="1"/>
</dbReference>
<gene>
    <name evidence="1" type="ORF">NOR51B_408</name>
</gene>
<sequence length="437" mass="48046">MNRKLHGFVALVATALITATAHGETARLIEVPVDLSVGIDPARGDLMQAQFEATPKWGLALSDLRSITASFRLRLDARDELEPGAPDFDRYSAASAPITLGDAGTLELRDVYYEQLLDAGLIRLGKQQIVWGRLDGIKVLDVLNPQTYREFILDDLDESRISLWSAYLDVSLGSWRAELAWIPDPTGHDIPEDGAWFELTAPRFRFGAPAGSAGLPAAIDGNDHWLEDSALAARVSRFSAGIDWSIQLYSGLDHEPLGQLIVDEGAAVVEQFYRRREVVGVSAETSVGALAIRGELSHQPDRRFNVSDGNGLGVVAADQTTLGLGADIDLPLNVFANVQFVLDRVAGAPAELVRPDEDQLITLFLRRRFAYDTVATELRWYHSFTDNDDALVLRASYDVSDETAVYLSAEHFSGTQDGLFGQFEDRDRVVLGVTHYF</sequence>
<name>B8KV52_9GAMM</name>
<keyword evidence="2" id="KW-1185">Reference proteome</keyword>
<reference evidence="2" key="1">
    <citation type="journal article" date="2013" name="BMC Microbiol.">
        <title>Taxonomy and evolution of bacteriochlorophyll a-containing members of the OM60/NOR5 clade of marine gammaproteobacteria: description of Luminiphilus syltensis gen. nov., sp. nov., reclassification of Haliea rubra as Pseudohaliea rubra gen. nov., comb. nov., and emendation of Chromatocurvus halotolerans.</title>
        <authorList>
            <person name="Spring S."/>
            <person name="Riedel T."/>
            <person name="Sproer C."/>
            <person name="Yan S."/>
            <person name="Harder J."/>
            <person name="Fuchs B.M."/>
        </authorList>
    </citation>
    <scope>NUCLEOTIDE SEQUENCE [LARGE SCALE GENOMIC DNA]</scope>
    <source>
        <strain evidence="2">NOR51-B</strain>
    </source>
</reference>
<dbReference type="AlphaFoldDB" id="B8KV52"/>
<dbReference type="HOGENOM" id="CLU_031778_0_0_6"/>
<evidence type="ECO:0000313" key="1">
    <source>
        <dbReference type="EMBL" id="EED34471.1"/>
    </source>
</evidence>
<evidence type="ECO:0008006" key="3">
    <source>
        <dbReference type="Google" id="ProtNLM"/>
    </source>
</evidence>
<dbReference type="SUPFAM" id="SSF56935">
    <property type="entry name" value="Porins"/>
    <property type="match status" value="1"/>
</dbReference>
<dbReference type="RefSeq" id="WP_009019219.1">
    <property type="nucleotide sequence ID" value="NZ_DS999411.1"/>
</dbReference>
<organism evidence="1 2">
    <name type="scientific">Luminiphilus syltensis NOR5-1B</name>
    <dbReference type="NCBI Taxonomy" id="565045"/>
    <lineage>
        <taxon>Bacteria</taxon>
        <taxon>Pseudomonadati</taxon>
        <taxon>Pseudomonadota</taxon>
        <taxon>Gammaproteobacteria</taxon>
        <taxon>Cellvibrionales</taxon>
        <taxon>Halieaceae</taxon>
        <taxon>Luminiphilus</taxon>
    </lineage>
</organism>
<dbReference type="STRING" id="565045.NOR51B_408"/>
<dbReference type="InterPro" id="IPR010727">
    <property type="entry name" value="DUF1302"/>
</dbReference>